<name>A0A225UXV3_9STRA</name>
<dbReference type="OrthoDB" id="113522at2759"/>
<accession>A0A225UXV3</accession>
<comment type="caution">
    <text evidence="1">The sequence shown here is derived from an EMBL/GenBank/DDBJ whole genome shotgun (WGS) entry which is preliminary data.</text>
</comment>
<gene>
    <name evidence="1" type="ORF">PHMEG_00031526</name>
</gene>
<keyword evidence="2" id="KW-1185">Reference proteome</keyword>
<dbReference type="Proteomes" id="UP000198211">
    <property type="component" value="Unassembled WGS sequence"/>
</dbReference>
<sequence length="52" mass="5940">MAFQARWRELKKAGWASKRPIDLSVDFTYLKPGKTVNVVSGFLAEATCRYEC</sequence>
<reference evidence="2" key="1">
    <citation type="submission" date="2017-03" db="EMBL/GenBank/DDBJ databases">
        <title>Phytopthora megakarya and P. palmivora, two closely related causual agents of cacao black pod achieved similar genome size and gene model numbers by different mechanisms.</title>
        <authorList>
            <person name="Ali S."/>
            <person name="Shao J."/>
            <person name="Larry D.J."/>
            <person name="Kronmiller B."/>
            <person name="Shen D."/>
            <person name="Strem M.D."/>
            <person name="Melnick R.L."/>
            <person name="Guiltinan M.J."/>
            <person name="Tyler B.M."/>
            <person name="Meinhardt L.W."/>
            <person name="Bailey B.A."/>
        </authorList>
    </citation>
    <scope>NUCLEOTIDE SEQUENCE [LARGE SCALE GENOMIC DNA]</scope>
    <source>
        <strain evidence="2">zdho120</strain>
    </source>
</reference>
<evidence type="ECO:0000313" key="2">
    <source>
        <dbReference type="Proteomes" id="UP000198211"/>
    </source>
</evidence>
<proteinExistence type="predicted"/>
<protein>
    <submittedName>
        <fullName evidence="1">Uncharacterized protein</fullName>
    </submittedName>
</protein>
<organism evidence="1 2">
    <name type="scientific">Phytophthora megakarya</name>
    <dbReference type="NCBI Taxonomy" id="4795"/>
    <lineage>
        <taxon>Eukaryota</taxon>
        <taxon>Sar</taxon>
        <taxon>Stramenopiles</taxon>
        <taxon>Oomycota</taxon>
        <taxon>Peronosporomycetes</taxon>
        <taxon>Peronosporales</taxon>
        <taxon>Peronosporaceae</taxon>
        <taxon>Phytophthora</taxon>
    </lineage>
</organism>
<evidence type="ECO:0000313" key="1">
    <source>
        <dbReference type="EMBL" id="OWY97844.1"/>
    </source>
</evidence>
<dbReference type="PANTHER" id="PTHR37069:SF2">
    <property type="entry name" value="PIGGYBAC TRANSPOSABLE ELEMENT-DERIVED PROTEIN DOMAIN-CONTAINING PROTEIN"/>
    <property type="match status" value="1"/>
</dbReference>
<dbReference type="AlphaFoldDB" id="A0A225UXV3"/>
<dbReference type="EMBL" id="NBNE01010012">
    <property type="protein sequence ID" value="OWY97844.1"/>
    <property type="molecule type" value="Genomic_DNA"/>
</dbReference>
<dbReference type="PANTHER" id="PTHR37069">
    <property type="entry name" value="DDE_TNP_1_7 DOMAIN-CONTAINING PROTEIN"/>
    <property type="match status" value="1"/>
</dbReference>